<gene>
    <name evidence="1" type="ORF">J7T32_002245</name>
</gene>
<proteinExistence type="predicted"/>
<reference evidence="1 2" key="1">
    <citation type="submission" date="2022-06" db="EMBL/GenBank/DDBJ databases">
        <title>Staphylococcus hominis ShoR14 genome sequence.</title>
        <authorList>
            <person name="Yeo C.C."/>
            <person name="Chew C.H."/>
            <person name="Che Hamzah A.M."/>
            <person name="Al-Trad E.I."/>
        </authorList>
    </citation>
    <scope>NUCLEOTIDE SEQUENCE [LARGE SCALE GENOMIC DNA]</scope>
    <source>
        <strain evidence="1 2">ShoR14</strain>
    </source>
</reference>
<sequence>MTDTISEILENTLFDLSDTLKIHLIELNENRSLFMNGPSRELIQRTFNISFYQGQKQAIEALDREIKTTTDENDLIANLKRYSQDVEKQLLNVIELHTTTYEPKENLRLAQSLDTYYHCKGQHDIISELLSQVNKYSI</sequence>
<name>A0A4Q9WRP4_STAHO</name>
<comment type="caution">
    <text evidence="1">The sequence shown here is derived from an EMBL/GenBank/DDBJ whole genome shotgun (WGS) entry which is preliminary data.</text>
</comment>
<evidence type="ECO:0000313" key="2">
    <source>
        <dbReference type="Proteomes" id="UP000665944"/>
    </source>
</evidence>
<keyword evidence="2" id="KW-1185">Reference proteome</keyword>
<dbReference type="Proteomes" id="UP000665944">
    <property type="component" value="Unassembled WGS sequence"/>
</dbReference>
<organism evidence="1 2">
    <name type="scientific">Staphylococcus hominis</name>
    <dbReference type="NCBI Taxonomy" id="1290"/>
    <lineage>
        <taxon>Bacteria</taxon>
        <taxon>Bacillati</taxon>
        <taxon>Bacillota</taxon>
        <taxon>Bacilli</taxon>
        <taxon>Bacillales</taxon>
        <taxon>Staphylococcaceae</taxon>
        <taxon>Staphylococcus</taxon>
    </lineage>
</organism>
<dbReference type="AlphaFoldDB" id="A0A4Q9WRP4"/>
<protein>
    <submittedName>
        <fullName evidence="1">Uncharacterized protein</fullName>
    </submittedName>
</protein>
<evidence type="ECO:0000313" key="1">
    <source>
        <dbReference type="EMBL" id="MCM5671588.1"/>
    </source>
</evidence>
<accession>A0A4Q9WRP4</accession>
<dbReference type="EMBL" id="JAGHKT020000002">
    <property type="protein sequence ID" value="MCM5671588.1"/>
    <property type="molecule type" value="Genomic_DNA"/>
</dbReference>
<dbReference type="RefSeq" id="WP_017174917.1">
    <property type="nucleotide sequence ID" value="NZ_CABMJU010000060.1"/>
</dbReference>